<evidence type="ECO:0000313" key="2">
    <source>
        <dbReference type="WBParaSite" id="Gr19_v10_g3052.t1"/>
    </source>
</evidence>
<protein>
    <submittedName>
        <fullName evidence="2">SPRY domain-containing protein</fullName>
    </submittedName>
</protein>
<dbReference type="WBParaSite" id="Gr19_v10_g3052.t1">
    <property type="protein sequence ID" value="Gr19_v10_g3052.t1"/>
    <property type="gene ID" value="Gr19_v10_g3052"/>
</dbReference>
<dbReference type="InterPro" id="IPR043136">
    <property type="entry name" value="B30.2/SPRY_sf"/>
</dbReference>
<keyword evidence="1" id="KW-1185">Reference proteome</keyword>
<name>A0A914HRI7_GLORO</name>
<dbReference type="Gene3D" id="2.60.120.920">
    <property type="match status" value="1"/>
</dbReference>
<evidence type="ECO:0000313" key="1">
    <source>
        <dbReference type="Proteomes" id="UP000887572"/>
    </source>
</evidence>
<accession>A0A914HRI7</accession>
<dbReference type="Proteomes" id="UP000887572">
    <property type="component" value="Unplaced"/>
</dbReference>
<dbReference type="SUPFAM" id="SSF141571">
    <property type="entry name" value="Pentapeptide repeat-like"/>
    <property type="match status" value="1"/>
</dbReference>
<organism evidence="1 2">
    <name type="scientific">Globodera rostochiensis</name>
    <name type="common">Golden nematode worm</name>
    <name type="synonym">Heterodera rostochiensis</name>
    <dbReference type="NCBI Taxonomy" id="31243"/>
    <lineage>
        <taxon>Eukaryota</taxon>
        <taxon>Metazoa</taxon>
        <taxon>Ecdysozoa</taxon>
        <taxon>Nematoda</taxon>
        <taxon>Chromadorea</taxon>
        <taxon>Rhabditida</taxon>
        <taxon>Tylenchina</taxon>
        <taxon>Tylenchomorpha</taxon>
        <taxon>Tylenchoidea</taxon>
        <taxon>Heteroderidae</taxon>
        <taxon>Heteroderinae</taxon>
        <taxon>Globodera</taxon>
    </lineage>
</organism>
<dbReference type="AlphaFoldDB" id="A0A914HRI7"/>
<proteinExistence type="predicted"/>
<reference evidence="2" key="1">
    <citation type="submission" date="2022-11" db="UniProtKB">
        <authorList>
            <consortium name="WormBaseParasite"/>
        </authorList>
    </citation>
    <scope>IDENTIFICATION</scope>
</reference>
<sequence>MDCPLTDCPLTDCQLTDCPLTDCPLTDCPLTDCPLTDCPEAAKKAEVECCGHSTNGRPYIVGKPKFGVGDVVGCGVNLKNGQFIYTKNGKRLGEKE</sequence>